<dbReference type="RefSeq" id="WP_162205480.1">
    <property type="nucleotide sequence ID" value="NZ_VIRB01000053.1"/>
</dbReference>
<dbReference type="Proteomes" id="UP000474104">
    <property type="component" value="Unassembled WGS sequence"/>
</dbReference>
<feature type="domain" description="AAA-ATPase-like" evidence="1">
    <location>
        <begin position="18"/>
        <end position="62"/>
    </location>
</feature>
<evidence type="ECO:0000313" key="2">
    <source>
        <dbReference type="EMBL" id="NDO68656.1"/>
    </source>
</evidence>
<accession>A0A9X5C6I1</accession>
<comment type="caution">
    <text evidence="2">The sequence shown here is derived from an EMBL/GenBank/DDBJ whole genome shotgun (WGS) entry which is preliminary data.</text>
</comment>
<dbReference type="InterPro" id="IPR018631">
    <property type="entry name" value="AAA-ATPase-like_dom"/>
</dbReference>
<dbReference type="AlphaFoldDB" id="A0A9X5C6I1"/>
<organism evidence="2 3">
    <name type="scientific">Schaedlerella arabinosiphila</name>
    <dbReference type="NCBI Taxonomy" id="2044587"/>
    <lineage>
        <taxon>Bacteria</taxon>
        <taxon>Bacillati</taxon>
        <taxon>Bacillota</taxon>
        <taxon>Clostridia</taxon>
        <taxon>Lachnospirales</taxon>
        <taxon>Lachnospiraceae</taxon>
        <taxon>Schaedlerella</taxon>
    </lineage>
</organism>
<name>A0A9X5C6I1_9FIRM</name>
<reference evidence="2 3" key="1">
    <citation type="submission" date="2019-07" db="EMBL/GenBank/DDBJ databases">
        <title>Draft genome sequences of 15 bacterial species constituting the stable defined intestinal microbiota of the GM15 gnotobiotic mouse model.</title>
        <authorList>
            <person name="Elie C."/>
            <person name="Mathieu A."/>
            <person name="Saliou A."/>
            <person name="Darnaud M."/>
            <person name="Leulier F."/>
            <person name="Tamellini A."/>
        </authorList>
    </citation>
    <scope>NUCLEOTIDE SEQUENCE [LARGE SCALE GENOMIC DNA]</scope>
    <source>
        <strain evidence="3">ASF 502</strain>
    </source>
</reference>
<dbReference type="EMBL" id="VIRB01000053">
    <property type="protein sequence ID" value="NDO68656.1"/>
    <property type="molecule type" value="Genomic_DNA"/>
</dbReference>
<evidence type="ECO:0000313" key="3">
    <source>
        <dbReference type="Proteomes" id="UP000474104"/>
    </source>
</evidence>
<gene>
    <name evidence="2" type="ORF">FMM80_08185</name>
</gene>
<sequence length="62" mass="6978">MGTYINPGNAAFREAVNSRIYIDKSKLITYTNSVLNTTQKNICVSRPRRFGKSMSADMLVAY</sequence>
<dbReference type="Pfam" id="PF09820">
    <property type="entry name" value="AAA-ATPase_like"/>
    <property type="match status" value="1"/>
</dbReference>
<protein>
    <submittedName>
        <fullName evidence="2">AAA family ATPase</fullName>
    </submittedName>
</protein>
<proteinExistence type="predicted"/>
<evidence type="ECO:0000259" key="1">
    <source>
        <dbReference type="Pfam" id="PF09820"/>
    </source>
</evidence>
<feature type="non-terminal residue" evidence="2">
    <location>
        <position position="62"/>
    </location>
</feature>